<dbReference type="AlphaFoldDB" id="A0A934UT43"/>
<dbReference type="Proteomes" id="UP000617041">
    <property type="component" value="Unassembled WGS sequence"/>
</dbReference>
<comment type="caution">
    <text evidence="1">The sequence shown here is derived from an EMBL/GenBank/DDBJ whole genome shotgun (WGS) entry which is preliminary data.</text>
</comment>
<organism evidence="1 2">
    <name type="scientific">Ramlibacter algicola</name>
    <dbReference type="NCBI Taxonomy" id="2795217"/>
    <lineage>
        <taxon>Bacteria</taxon>
        <taxon>Pseudomonadati</taxon>
        <taxon>Pseudomonadota</taxon>
        <taxon>Betaproteobacteria</taxon>
        <taxon>Burkholderiales</taxon>
        <taxon>Comamonadaceae</taxon>
        <taxon>Ramlibacter</taxon>
    </lineage>
</organism>
<accession>A0A934UT43</accession>
<dbReference type="InterPro" id="IPR009593">
    <property type="entry name" value="DUF1203"/>
</dbReference>
<sequence>MPSYQLVGLQPDEFEPLFLLTDADLKARGITRHKADSFPGYPCRISLEDAREGEELLLLPFEHHRTESPYRAAGPIYVRRGQSARSLPPGEVPPYVTRRVISLRAYDEDGLMLEADVVPGTSVADRLEAMFASDLVAYVHLHNAKQGCYSCLARRVA</sequence>
<protein>
    <submittedName>
        <fullName evidence="1">DUF1203 domain-containing protein</fullName>
    </submittedName>
</protein>
<dbReference type="RefSeq" id="WP_200789993.1">
    <property type="nucleotide sequence ID" value="NZ_JAEDAO010000001.1"/>
</dbReference>
<dbReference type="EMBL" id="JAEDAO010000001">
    <property type="protein sequence ID" value="MBK0394915.1"/>
    <property type="molecule type" value="Genomic_DNA"/>
</dbReference>
<reference evidence="1" key="1">
    <citation type="submission" date="2020-12" db="EMBL/GenBank/DDBJ databases">
        <title>Ramlibacter sp. nov., isolated from a freshwater alga, Cryptomonas.</title>
        <authorList>
            <person name="Kim H.M."/>
            <person name="Jeon C.O."/>
        </authorList>
    </citation>
    <scope>NUCLEOTIDE SEQUENCE</scope>
    <source>
        <strain evidence="1">CrO1</strain>
    </source>
</reference>
<gene>
    <name evidence="1" type="ORF">I8E28_20085</name>
</gene>
<keyword evidence="2" id="KW-1185">Reference proteome</keyword>
<evidence type="ECO:0000313" key="1">
    <source>
        <dbReference type="EMBL" id="MBK0394915.1"/>
    </source>
</evidence>
<evidence type="ECO:0000313" key="2">
    <source>
        <dbReference type="Proteomes" id="UP000617041"/>
    </source>
</evidence>
<dbReference type="Pfam" id="PF06718">
    <property type="entry name" value="DUF1203"/>
    <property type="match status" value="1"/>
</dbReference>
<name>A0A934UT43_9BURK</name>
<proteinExistence type="predicted"/>
<dbReference type="PIRSF" id="PIRSF034110">
    <property type="entry name" value="DUF1203"/>
    <property type="match status" value="1"/>
</dbReference>